<dbReference type="SUPFAM" id="SSF54913">
    <property type="entry name" value="GlnB-like"/>
    <property type="match status" value="1"/>
</dbReference>
<dbReference type="EMBL" id="AP012273">
    <property type="protein sequence ID" value="BAO42966.1"/>
    <property type="molecule type" value="Genomic_DNA"/>
</dbReference>
<comment type="similarity">
    <text evidence="1">Belongs to the CutA family.</text>
</comment>
<dbReference type="InterPro" id="IPR011322">
    <property type="entry name" value="N-reg_PII-like_a/b"/>
</dbReference>
<dbReference type="KEGG" id="tbn:TBH_C0015"/>
<protein>
    <submittedName>
        <fullName evidence="2">Periplasmic divalent cation tolerance protein</fullName>
    </submittedName>
</protein>
<name>A0A7U6JFN3_9GAMM</name>
<sequence length="109" mass="12417">MNEFEYLLVLCTCPTGKAAEHLAQSLVERKLAACVNISSPVLSVYRWKNKIEKDEEALLYIKTHTASWSTLEQAILELHPYDLPEIIALPLARGNKRYLNWVGENLCTD</sequence>
<evidence type="ECO:0000256" key="1">
    <source>
        <dbReference type="ARBA" id="ARBA00010169"/>
    </source>
</evidence>
<dbReference type="RefSeq" id="WP_172649433.1">
    <property type="nucleotide sequence ID" value="NZ_AP012273.1"/>
</dbReference>
<dbReference type="InterPro" id="IPR015867">
    <property type="entry name" value="N-reg_PII/ATP_PRibTrfase_C"/>
</dbReference>
<evidence type="ECO:0000313" key="3">
    <source>
        <dbReference type="Proteomes" id="UP000031631"/>
    </source>
</evidence>
<dbReference type="Pfam" id="PF03091">
    <property type="entry name" value="CutA1"/>
    <property type="match status" value="1"/>
</dbReference>
<evidence type="ECO:0000313" key="2">
    <source>
        <dbReference type="EMBL" id="BAO42966.1"/>
    </source>
</evidence>
<dbReference type="InterPro" id="IPR004323">
    <property type="entry name" value="Ion_tolerance_CutA"/>
</dbReference>
<dbReference type="PANTHER" id="PTHR23419">
    <property type="entry name" value="DIVALENT CATION TOLERANCE CUTA-RELATED"/>
    <property type="match status" value="1"/>
</dbReference>
<gene>
    <name evidence="2" type="ORF">TBH_C0015</name>
</gene>
<dbReference type="GO" id="GO:0005507">
    <property type="term" value="F:copper ion binding"/>
    <property type="evidence" value="ECO:0007669"/>
    <property type="project" value="TreeGrafter"/>
</dbReference>
<proteinExistence type="inferred from homology"/>
<dbReference type="PANTHER" id="PTHR23419:SF8">
    <property type="entry name" value="FI09726P"/>
    <property type="match status" value="1"/>
</dbReference>
<reference evidence="2 3" key="1">
    <citation type="journal article" date="2014" name="PLoS ONE">
        <title>Physiological and genomic features of a novel sulfur-oxidizing gammaproteobacterium belonging to a previously uncultivated symbiotic lineage isolated from a hydrothermal vent.</title>
        <authorList>
            <person name="Nunoura T."/>
            <person name="Takaki Y."/>
            <person name="Kazama H."/>
            <person name="Kakuta J."/>
            <person name="Shimamura S."/>
            <person name="Makita H."/>
            <person name="Hirai M."/>
            <person name="Miyazaki M."/>
            <person name="Takai K."/>
        </authorList>
    </citation>
    <scope>NUCLEOTIDE SEQUENCE [LARGE SCALE GENOMIC DNA]</scope>
    <source>
        <strain evidence="2 3">Hiromi1</strain>
    </source>
</reference>
<dbReference type="Proteomes" id="UP000031631">
    <property type="component" value="Chromosome"/>
</dbReference>
<dbReference type="GO" id="GO:0010038">
    <property type="term" value="P:response to metal ion"/>
    <property type="evidence" value="ECO:0007669"/>
    <property type="project" value="InterPro"/>
</dbReference>
<dbReference type="Gene3D" id="3.30.70.120">
    <property type="match status" value="1"/>
</dbReference>
<accession>A0A7U6JFN3</accession>
<keyword evidence="3" id="KW-1185">Reference proteome</keyword>
<dbReference type="AlphaFoldDB" id="A0A7U6JFN3"/>
<organism evidence="2 3">
    <name type="scientific">Thiolapillus brandeum</name>
    <dbReference type="NCBI Taxonomy" id="1076588"/>
    <lineage>
        <taxon>Bacteria</taxon>
        <taxon>Pseudomonadati</taxon>
        <taxon>Pseudomonadota</taxon>
        <taxon>Gammaproteobacteria</taxon>
        <taxon>Chromatiales</taxon>
        <taxon>Sedimenticolaceae</taxon>
        <taxon>Thiolapillus</taxon>
    </lineage>
</organism>